<evidence type="ECO:0000313" key="2">
    <source>
        <dbReference type="EMBL" id="TKD12751.1"/>
    </source>
</evidence>
<protein>
    <recommendedName>
        <fullName evidence="4">Outer membrane protein beta-barrel domain-containing protein</fullName>
    </recommendedName>
</protein>
<dbReference type="Gene3D" id="2.40.160.20">
    <property type="match status" value="1"/>
</dbReference>
<comment type="caution">
    <text evidence="2">The sequence shown here is derived from an EMBL/GenBank/DDBJ whole genome shotgun (WGS) entry which is preliminary data.</text>
</comment>
<name>A0A4U1JJ64_9BACT</name>
<proteinExistence type="predicted"/>
<organism evidence="2 3">
    <name type="scientific">Polyangium fumosum</name>
    <dbReference type="NCBI Taxonomy" id="889272"/>
    <lineage>
        <taxon>Bacteria</taxon>
        <taxon>Pseudomonadati</taxon>
        <taxon>Myxococcota</taxon>
        <taxon>Polyangia</taxon>
        <taxon>Polyangiales</taxon>
        <taxon>Polyangiaceae</taxon>
        <taxon>Polyangium</taxon>
    </lineage>
</organism>
<keyword evidence="1" id="KW-0732">Signal</keyword>
<accession>A0A4U1JJ64</accession>
<evidence type="ECO:0000313" key="3">
    <source>
        <dbReference type="Proteomes" id="UP000309215"/>
    </source>
</evidence>
<feature type="chain" id="PRO_5020794950" description="Outer membrane protein beta-barrel domain-containing protein" evidence="1">
    <location>
        <begin position="34"/>
        <end position="252"/>
    </location>
</feature>
<dbReference type="Proteomes" id="UP000309215">
    <property type="component" value="Unassembled WGS sequence"/>
</dbReference>
<dbReference type="InterPro" id="IPR011250">
    <property type="entry name" value="OMP/PagP_B-barrel"/>
</dbReference>
<gene>
    <name evidence="2" type="ORF">E8A74_03095</name>
</gene>
<feature type="signal peptide" evidence="1">
    <location>
        <begin position="1"/>
        <end position="33"/>
    </location>
</feature>
<dbReference type="EMBL" id="SSMQ01000002">
    <property type="protein sequence ID" value="TKD12751.1"/>
    <property type="molecule type" value="Genomic_DNA"/>
</dbReference>
<dbReference type="SUPFAM" id="SSF56925">
    <property type="entry name" value="OMPA-like"/>
    <property type="match status" value="1"/>
</dbReference>
<evidence type="ECO:0008006" key="4">
    <source>
        <dbReference type="Google" id="ProtNLM"/>
    </source>
</evidence>
<dbReference type="RefSeq" id="WP_136927389.1">
    <property type="nucleotide sequence ID" value="NZ_SSMQ01000002.1"/>
</dbReference>
<keyword evidence="3" id="KW-1185">Reference proteome</keyword>
<dbReference type="OrthoDB" id="5509884at2"/>
<sequence>MPPLAPKARKARAFGAAALLVSLLGAEEARAQAAPTAQPRKPRQTALDLSASVGGGVRLGDAPLFPVTQRGGTLFGLGLTYLLHPLSIGLTYEHVGLGREDSGVVPFGAVRIARSTDTAWASVRVRFSGLEPIVPFLGVGLGAVWQSAHADGVFLVDGGLRGGQPFSCSATDSLNLGLRAAVGVEVPIGKKVSFTGEGSLDAYRLSSEVIEGCAPGAGTTNALLFRVGLLYRFDLSEGRDKPLPPTSARYVR</sequence>
<dbReference type="AlphaFoldDB" id="A0A4U1JJ64"/>
<evidence type="ECO:0000256" key="1">
    <source>
        <dbReference type="SAM" id="SignalP"/>
    </source>
</evidence>
<reference evidence="2 3" key="1">
    <citation type="submission" date="2019-04" db="EMBL/GenBank/DDBJ databases">
        <authorList>
            <person name="Li Y."/>
            <person name="Wang J."/>
        </authorList>
    </citation>
    <scope>NUCLEOTIDE SEQUENCE [LARGE SCALE GENOMIC DNA]</scope>
    <source>
        <strain evidence="2 3">DSM 14668</strain>
    </source>
</reference>